<gene>
    <name evidence="1" type="ORF">GCM10008906_23460</name>
</gene>
<accession>A0ABN1JKP0</accession>
<dbReference type="EMBL" id="BAAACG010000010">
    <property type="protein sequence ID" value="GAA0741798.1"/>
    <property type="molecule type" value="Genomic_DNA"/>
</dbReference>
<sequence length="112" mass="13673">MRELFEEEIESEALKDTLIYKKYIEIVDYGKENKYFKIMYKLNDEFCVSIKEHIYLYHLVPMIEINNDMILPCNYVDSKMYIGDTWWQDDEEILGDLKKLSIIDFIKKYKAY</sequence>
<proteinExistence type="predicted"/>
<organism evidence="1 2">
    <name type="scientific">Clostridium oceanicum</name>
    <dbReference type="NCBI Taxonomy" id="1543"/>
    <lineage>
        <taxon>Bacteria</taxon>
        <taxon>Bacillati</taxon>
        <taxon>Bacillota</taxon>
        <taxon>Clostridia</taxon>
        <taxon>Eubacteriales</taxon>
        <taxon>Clostridiaceae</taxon>
        <taxon>Clostridium</taxon>
    </lineage>
</organism>
<comment type="caution">
    <text evidence="1">The sequence shown here is derived from an EMBL/GenBank/DDBJ whole genome shotgun (WGS) entry which is preliminary data.</text>
</comment>
<name>A0ABN1JKP0_9CLOT</name>
<dbReference type="Proteomes" id="UP001501510">
    <property type="component" value="Unassembled WGS sequence"/>
</dbReference>
<reference evidence="1 2" key="1">
    <citation type="journal article" date="2019" name="Int. J. Syst. Evol. Microbiol.">
        <title>The Global Catalogue of Microorganisms (GCM) 10K type strain sequencing project: providing services to taxonomists for standard genome sequencing and annotation.</title>
        <authorList>
            <consortium name="The Broad Institute Genomics Platform"/>
            <consortium name="The Broad Institute Genome Sequencing Center for Infectious Disease"/>
            <person name="Wu L."/>
            <person name="Ma J."/>
        </authorList>
    </citation>
    <scope>NUCLEOTIDE SEQUENCE [LARGE SCALE GENOMIC DNA]</scope>
    <source>
        <strain evidence="1 2">JCM 1407</strain>
    </source>
</reference>
<evidence type="ECO:0000313" key="1">
    <source>
        <dbReference type="EMBL" id="GAA0741798.1"/>
    </source>
</evidence>
<dbReference type="RefSeq" id="WP_343761794.1">
    <property type="nucleotide sequence ID" value="NZ_BAAACG010000010.1"/>
</dbReference>
<keyword evidence="2" id="KW-1185">Reference proteome</keyword>
<evidence type="ECO:0000313" key="2">
    <source>
        <dbReference type="Proteomes" id="UP001501510"/>
    </source>
</evidence>
<protein>
    <submittedName>
        <fullName evidence="1">Uncharacterized protein</fullName>
    </submittedName>
</protein>